<dbReference type="GO" id="GO:0046872">
    <property type="term" value="F:metal ion binding"/>
    <property type="evidence" value="ECO:0007669"/>
    <property type="project" value="UniProtKB-KW"/>
</dbReference>
<dbReference type="InterPro" id="IPR004252">
    <property type="entry name" value="Probable_transposase_24"/>
</dbReference>
<keyword evidence="7" id="KW-1015">Disulfide bond</keyword>
<dbReference type="InterPro" id="IPR050316">
    <property type="entry name" value="Tyrosinase/Hemocyanin"/>
</dbReference>
<proteinExistence type="inferred from homology"/>
<evidence type="ECO:0000256" key="6">
    <source>
        <dbReference type="ARBA" id="ARBA00023008"/>
    </source>
</evidence>
<evidence type="ECO:0000256" key="9">
    <source>
        <dbReference type="SAM" id="MobiDB-lite"/>
    </source>
</evidence>
<dbReference type="Pfam" id="PF12142">
    <property type="entry name" value="PPO1_DWL"/>
    <property type="match status" value="1"/>
</dbReference>
<protein>
    <recommendedName>
        <fullName evidence="10">Tyrosinase copper-binding domain-containing protein</fullName>
    </recommendedName>
</protein>
<feature type="region of interest" description="Disordered" evidence="9">
    <location>
        <begin position="262"/>
        <end position="287"/>
    </location>
</feature>
<dbReference type="PANTHER" id="PTHR11474">
    <property type="entry name" value="TYROSINASE FAMILY MEMBER"/>
    <property type="match status" value="1"/>
</dbReference>
<sequence length="739" mass="82790">MVVIPFEGRTPKGVDAYGLLGDWVWDNVIKQMCKKNAKNRAKLKINHIGGSRKLKRKMTELMVETGQPVSRGTLYIHTHKRNDGTYINEEARIVCEKISEIESQGTVPVEVSMNDSLGQVFEKEHPGRVRGVSFGVCPSQIFGCRYTRFCATSSSGNVSGQHNVARLEEKVQQMETKLKARDEKMKKLEALLAHVVMNSSIPVPPDLACGLNVQTHDGHPSSPSNTNQHLKDVYDEVKTCLSEAFCGPRLWRKSRDRYQYTRSSKTKHHHIPRVTCSTGNPSKRDQSHIVGHRRNVLVGLGGLCGAVTLNNSFAFSATISPADISTCGPQDLPEGAKPTNCCPPSSSKVIDFKFPPSNQPLRILGSLINDPTFALPFWNWDAPKGMQLPSIYVDTKSPLYDPLRNANHQPPTLVDIDFNIDDPNSKGTISSNLTIMYRQVVSSGKTPTLFLGNAYRAGEPSPGGGSIENVPHNTVHLWTGDIKQPNVENMGTFYSAARDPIFYSHHSNIDRIWSIWKTLGGKRGDFTHSDWLKSGFFFYDENKNLVHVKVKDCLDMRKLRYVYQNVDIPWLKSRPTPRRSRVQKEALEQNSGVGAAHAAETSRNVKFPLVLLDLVVSTVVKRPKRSRSRKEKEEEEEVLVIEGIQFERNTHVKFDVLINDEDDKLIRPDNTEFAGSFVSVPHSHEHKNKMMITCLRLGLTDLIEDLGADDDDSVVVTLVPRYGKGRVKIKGIKIELVAE</sequence>
<dbReference type="GO" id="GO:0004097">
    <property type="term" value="F:catechol oxidase activity"/>
    <property type="evidence" value="ECO:0007669"/>
    <property type="project" value="InterPro"/>
</dbReference>
<keyword evidence="8" id="KW-0175">Coiled coil</keyword>
<comment type="caution">
    <text evidence="11">The sequence shown here is derived from an EMBL/GenBank/DDBJ whole genome shotgun (WGS) entry which is preliminary data.</text>
</comment>
<feature type="domain" description="Tyrosinase copper-binding" evidence="10">
    <location>
        <begin position="499"/>
        <end position="510"/>
    </location>
</feature>
<dbReference type="PRINTS" id="PR00092">
    <property type="entry name" value="TYROSINASE"/>
</dbReference>
<keyword evidence="3" id="KW-0479">Metal-binding</keyword>
<evidence type="ECO:0000259" key="10">
    <source>
        <dbReference type="PROSITE" id="PS00498"/>
    </source>
</evidence>
<evidence type="ECO:0000256" key="4">
    <source>
        <dbReference type="ARBA" id="ARBA00022784"/>
    </source>
</evidence>
<dbReference type="PANTHER" id="PTHR11474:SF76">
    <property type="entry name" value="SHKT DOMAIN-CONTAINING PROTEIN"/>
    <property type="match status" value="1"/>
</dbReference>
<feature type="coiled-coil region" evidence="8">
    <location>
        <begin position="157"/>
        <end position="191"/>
    </location>
</feature>
<name>A0AAN9T219_PSOTE</name>
<dbReference type="Gene3D" id="1.10.1280.10">
    <property type="entry name" value="Di-copper center containing domain from catechol oxidase"/>
    <property type="match status" value="1"/>
</dbReference>
<comment type="similarity">
    <text evidence="2">Belongs to the tyrosinase family.</text>
</comment>
<dbReference type="AlphaFoldDB" id="A0AAN9T219"/>
<evidence type="ECO:0000313" key="12">
    <source>
        <dbReference type="Proteomes" id="UP001386955"/>
    </source>
</evidence>
<accession>A0AAN9T219</accession>
<dbReference type="Proteomes" id="UP001386955">
    <property type="component" value="Unassembled WGS sequence"/>
</dbReference>
<dbReference type="Pfam" id="PF03004">
    <property type="entry name" value="Transposase_24"/>
    <property type="match status" value="1"/>
</dbReference>
<keyword evidence="4" id="KW-0883">Thioether bond</keyword>
<gene>
    <name evidence="11" type="ORF">VNO78_03766</name>
</gene>
<dbReference type="PROSITE" id="PS00498">
    <property type="entry name" value="TYROSINASE_2"/>
    <property type="match status" value="1"/>
</dbReference>
<dbReference type="Pfam" id="PF00264">
    <property type="entry name" value="Tyrosinase"/>
    <property type="match status" value="1"/>
</dbReference>
<evidence type="ECO:0000256" key="3">
    <source>
        <dbReference type="ARBA" id="ARBA00022723"/>
    </source>
</evidence>
<reference evidence="11 12" key="1">
    <citation type="submission" date="2024-01" db="EMBL/GenBank/DDBJ databases">
        <title>The genomes of 5 underutilized Papilionoideae crops provide insights into root nodulation and disease resistanc.</title>
        <authorList>
            <person name="Jiang F."/>
        </authorList>
    </citation>
    <scope>NUCLEOTIDE SEQUENCE [LARGE SCALE GENOMIC DNA]</scope>
    <source>
        <strain evidence="11">DUOXIRENSHENG_FW03</strain>
        <tissue evidence="11">Leaves</tissue>
    </source>
</reference>
<keyword evidence="12" id="KW-1185">Reference proteome</keyword>
<dbReference type="InterPro" id="IPR022740">
    <property type="entry name" value="Polyphenol_oxidase_C"/>
</dbReference>
<evidence type="ECO:0000256" key="7">
    <source>
        <dbReference type="ARBA" id="ARBA00023157"/>
    </source>
</evidence>
<dbReference type="InterPro" id="IPR002227">
    <property type="entry name" value="Tyrosinase_Cu-bd"/>
</dbReference>
<dbReference type="EMBL" id="JAYMYS010000001">
    <property type="protein sequence ID" value="KAK7412313.1"/>
    <property type="molecule type" value="Genomic_DNA"/>
</dbReference>
<dbReference type="InterPro" id="IPR008922">
    <property type="entry name" value="Di-copper_centre_dom_sf"/>
</dbReference>
<keyword evidence="5" id="KW-0560">Oxidoreductase</keyword>
<keyword evidence="6" id="KW-0186">Copper</keyword>
<evidence type="ECO:0000256" key="2">
    <source>
        <dbReference type="ARBA" id="ARBA00009928"/>
    </source>
</evidence>
<dbReference type="SUPFAM" id="SSF48056">
    <property type="entry name" value="Di-copper centre-containing domain"/>
    <property type="match status" value="1"/>
</dbReference>
<evidence type="ECO:0000313" key="11">
    <source>
        <dbReference type="EMBL" id="KAK7412313.1"/>
    </source>
</evidence>
<evidence type="ECO:0000256" key="8">
    <source>
        <dbReference type="SAM" id="Coils"/>
    </source>
</evidence>
<dbReference type="Pfam" id="PF12143">
    <property type="entry name" value="PPO1_KFDV"/>
    <property type="match status" value="1"/>
</dbReference>
<organism evidence="11 12">
    <name type="scientific">Psophocarpus tetragonolobus</name>
    <name type="common">Winged bean</name>
    <name type="synonym">Dolichos tetragonolobus</name>
    <dbReference type="NCBI Taxonomy" id="3891"/>
    <lineage>
        <taxon>Eukaryota</taxon>
        <taxon>Viridiplantae</taxon>
        <taxon>Streptophyta</taxon>
        <taxon>Embryophyta</taxon>
        <taxon>Tracheophyta</taxon>
        <taxon>Spermatophyta</taxon>
        <taxon>Magnoliopsida</taxon>
        <taxon>eudicotyledons</taxon>
        <taxon>Gunneridae</taxon>
        <taxon>Pentapetalae</taxon>
        <taxon>rosids</taxon>
        <taxon>fabids</taxon>
        <taxon>Fabales</taxon>
        <taxon>Fabaceae</taxon>
        <taxon>Papilionoideae</taxon>
        <taxon>50 kb inversion clade</taxon>
        <taxon>NPAAA clade</taxon>
        <taxon>indigoferoid/millettioid clade</taxon>
        <taxon>Phaseoleae</taxon>
        <taxon>Psophocarpus</taxon>
    </lineage>
</organism>
<evidence type="ECO:0000256" key="5">
    <source>
        <dbReference type="ARBA" id="ARBA00023002"/>
    </source>
</evidence>
<dbReference type="InterPro" id="IPR022739">
    <property type="entry name" value="Polyphenol_oxidase_cen"/>
</dbReference>
<comment type="cofactor">
    <cofactor evidence="1">
        <name>Cu(2+)</name>
        <dbReference type="ChEBI" id="CHEBI:29036"/>
    </cofactor>
</comment>
<evidence type="ECO:0000256" key="1">
    <source>
        <dbReference type="ARBA" id="ARBA00001973"/>
    </source>
</evidence>